<feature type="DNA-binding region" description="H-T-H motif" evidence="4">
    <location>
        <begin position="45"/>
        <end position="64"/>
    </location>
</feature>
<evidence type="ECO:0000256" key="2">
    <source>
        <dbReference type="ARBA" id="ARBA00023125"/>
    </source>
</evidence>
<protein>
    <submittedName>
        <fullName evidence="6">TetR family transcriptional regulator</fullName>
    </submittedName>
</protein>
<dbReference type="GO" id="GO:0000976">
    <property type="term" value="F:transcription cis-regulatory region binding"/>
    <property type="evidence" value="ECO:0007669"/>
    <property type="project" value="TreeGrafter"/>
</dbReference>
<dbReference type="GO" id="GO:0003700">
    <property type="term" value="F:DNA-binding transcription factor activity"/>
    <property type="evidence" value="ECO:0007669"/>
    <property type="project" value="TreeGrafter"/>
</dbReference>
<gene>
    <name evidence="6" type="ORF">Atai01_54340</name>
</gene>
<dbReference type="PROSITE" id="PS50977">
    <property type="entry name" value="HTH_TETR_2"/>
    <property type="match status" value="1"/>
</dbReference>
<name>A0A9W6R7E2_9PSEU</name>
<reference evidence="6" key="1">
    <citation type="submission" date="2023-03" db="EMBL/GenBank/DDBJ databases">
        <title>Amycolatopsis taiwanensis NBRC 103393.</title>
        <authorList>
            <person name="Ichikawa N."/>
            <person name="Sato H."/>
            <person name="Tonouchi N."/>
        </authorList>
    </citation>
    <scope>NUCLEOTIDE SEQUENCE</scope>
    <source>
        <strain evidence="6">NBRC 103393</strain>
    </source>
</reference>
<dbReference type="SUPFAM" id="SSF46689">
    <property type="entry name" value="Homeodomain-like"/>
    <property type="match status" value="1"/>
</dbReference>
<dbReference type="Gene3D" id="1.10.10.60">
    <property type="entry name" value="Homeodomain-like"/>
    <property type="match status" value="1"/>
</dbReference>
<comment type="caution">
    <text evidence="6">The sequence shown here is derived from an EMBL/GenBank/DDBJ whole genome shotgun (WGS) entry which is preliminary data.</text>
</comment>
<evidence type="ECO:0000256" key="1">
    <source>
        <dbReference type="ARBA" id="ARBA00023015"/>
    </source>
</evidence>
<dbReference type="AlphaFoldDB" id="A0A9W6R7E2"/>
<dbReference type="PANTHER" id="PTHR30055">
    <property type="entry name" value="HTH-TYPE TRANSCRIPTIONAL REGULATOR RUTR"/>
    <property type="match status" value="1"/>
</dbReference>
<keyword evidence="2 4" id="KW-0238">DNA-binding</keyword>
<dbReference type="EMBL" id="BSTI01000013">
    <property type="protein sequence ID" value="GLY68815.1"/>
    <property type="molecule type" value="Genomic_DNA"/>
</dbReference>
<accession>A0A9W6R7E2</accession>
<sequence length="221" mass="24818">MVAHQADDVARPASTRVQRKRGRRIEKIITTAAELFGERGYDAVSLEDVAERLDVTKGSLYYYFASKDELATAAIETLGRDWTARLDALLEKTTGTVAERLRALIHEHVTIAVRDYPAALRLFLVPREWPAAQYERIKALRQEHDRLFRTLVEEGAESREFTVTSVATVLQCMHASMSQVPPWCAQLPVRARRRAIDEVTDTLMMLVGVLPPDRAGATEGS</sequence>
<dbReference type="Pfam" id="PF00440">
    <property type="entry name" value="TetR_N"/>
    <property type="match status" value="1"/>
</dbReference>
<dbReference type="PRINTS" id="PR00455">
    <property type="entry name" value="HTHTETR"/>
</dbReference>
<dbReference type="InterPro" id="IPR041490">
    <property type="entry name" value="KstR2_TetR_C"/>
</dbReference>
<dbReference type="InterPro" id="IPR023772">
    <property type="entry name" value="DNA-bd_HTH_TetR-type_CS"/>
</dbReference>
<proteinExistence type="predicted"/>
<evidence type="ECO:0000259" key="5">
    <source>
        <dbReference type="PROSITE" id="PS50977"/>
    </source>
</evidence>
<dbReference type="PANTHER" id="PTHR30055:SF234">
    <property type="entry name" value="HTH-TYPE TRANSCRIPTIONAL REGULATOR BETI"/>
    <property type="match status" value="1"/>
</dbReference>
<dbReference type="Pfam" id="PF17932">
    <property type="entry name" value="TetR_C_24"/>
    <property type="match status" value="1"/>
</dbReference>
<keyword evidence="7" id="KW-1185">Reference proteome</keyword>
<dbReference type="RefSeq" id="WP_285488625.1">
    <property type="nucleotide sequence ID" value="NZ_BSTI01000013.1"/>
</dbReference>
<evidence type="ECO:0000313" key="7">
    <source>
        <dbReference type="Proteomes" id="UP001165136"/>
    </source>
</evidence>
<dbReference type="PROSITE" id="PS01081">
    <property type="entry name" value="HTH_TETR_1"/>
    <property type="match status" value="1"/>
</dbReference>
<dbReference type="InterPro" id="IPR009057">
    <property type="entry name" value="Homeodomain-like_sf"/>
</dbReference>
<dbReference type="Proteomes" id="UP001165136">
    <property type="component" value="Unassembled WGS sequence"/>
</dbReference>
<dbReference type="InterPro" id="IPR001647">
    <property type="entry name" value="HTH_TetR"/>
</dbReference>
<keyword evidence="1" id="KW-0805">Transcription regulation</keyword>
<evidence type="ECO:0000256" key="3">
    <source>
        <dbReference type="ARBA" id="ARBA00023163"/>
    </source>
</evidence>
<organism evidence="6 7">
    <name type="scientific">Amycolatopsis taiwanensis</name>
    <dbReference type="NCBI Taxonomy" id="342230"/>
    <lineage>
        <taxon>Bacteria</taxon>
        <taxon>Bacillati</taxon>
        <taxon>Actinomycetota</taxon>
        <taxon>Actinomycetes</taxon>
        <taxon>Pseudonocardiales</taxon>
        <taxon>Pseudonocardiaceae</taxon>
        <taxon>Amycolatopsis</taxon>
    </lineage>
</organism>
<keyword evidence="3" id="KW-0804">Transcription</keyword>
<feature type="domain" description="HTH tetR-type" evidence="5">
    <location>
        <begin position="22"/>
        <end position="82"/>
    </location>
</feature>
<evidence type="ECO:0000313" key="6">
    <source>
        <dbReference type="EMBL" id="GLY68815.1"/>
    </source>
</evidence>
<dbReference type="InterPro" id="IPR050109">
    <property type="entry name" value="HTH-type_TetR-like_transc_reg"/>
</dbReference>
<dbReference type="SUPFAM" id="SSF48498">
    <property type="entry name" value="Tetracyclin repressor-like, C-terminal domain"/>
    <property type="match status" value="1"/>
</dbReference>
<evidence type="ECO:0000256" key="4">
    <source>
        <dbReference type="PROSITE-ProRule" id="PRU00335"/>
    </source>
</evidence>
<dbReference type="InterPro" id="IPR036271">
    <property type="entry name" value="Tet_transcr_reg_TetR-rel_C_sf"/>
</dbReference>
<dbReference type="Gene3D" id="1.10.357.10">
    <property type="entry name" value="Tetracycline Repressor, domain 2"/>
    <property type="match status" value="1"/>
</dbReference>